<dbReference type="OrthoDB" id="4843387at2759"/>
<sequence>MGKGRVEKELRKENVQDINIPLALCNYEKTSVAKQLPRSGRPRKLTSRDESCIFRKVRINLTKSYRQLTSDF</sequence>
<proteinExistence type="predicted"/>
<dbReference type="Proteomes" id="UP000276133">
    <property type="component" value="Unassembled WGS sequence"/>
</dbReference>
<organism evidence="1 2">
    <name type="scientific">Brachionus plicatilis</name>
    <name type="common">Marine rotifer</name>
    <name type="synonym">Brachionus muelleri</name>
    <dbReference type="NCBI Taxonomy" id="10195"/>
    <lineage>
        <taxon>Eukaryota</taxon>
        <taxon>Metazoa</taxon>
        <taxon>Spiralia</taxon>
        <taxon>Gnathifera</taxon>
        <taxon>Rotifera</taxon>
        <taxon>Eurotatoria</taxon>
        <taxon>Monogononta</taxon>
        <taxon>Pseudotrocha</taxon>
        <taxon>Ploima</taxon>
        <taxon>Brachionidae</taxon>
        <taxon>Brachionus</taxon>
    </lineage>
</organism>
<name>A0A3M7PKV1_BRAPC</name>
<reference evidence="1 2" key="1">
    <citation type="journal article" date="2018" name="Sci. Rep.">
        <title>Genomic signatures of local adaptation to the degree of environmental predictability in rotifers.</title>
        <authorList>
            <person name="Franch-Gras L."/>
            <person name="Hahn C."/>
            <person name="Garcia-Roger E.M."/>
            <person name="Carmona M.J."/>
            <person name="Serra M."/>
            <person name="Gomez A."/>
        </authorList>
    </citation>
    <scope>NUCLEOTIDE SEQUENCE [LARGE SCALE GENOMIC DNA]</scope>
    <source>
        <strain evidence="1">HYR1</strain>
    </source>
</reference>
<dbReference type="EMBL" id="REGN01010109">
    <property type="protein sequence ID" value="RMZ99689.1"/>
    <property type="molecule type" value="Genomic_DNA"/>
</dbReference>
<protein>
    <submittedName>
        <fullName evidence="1">Uncharacterized protein</fullName>
    </submittedName>
</protein>
<dbReference type="AlphaFoldDB" id="A0A3M7PKV1"/>
<comment type="caution">
    <text evidence="1">The sequence shown here is derived from an EMBL/GenBank/DDBJ whole genome shotgun (WGS) entry which is preliminary data.</text>
</comment>
<gene>
    <name evidence="1" type="ORF">BpHYR1_045192</name>
</gene>
<evidence type="ECO:0000313" key="2">
    <source>
        <dbReference type="Proteomes" id="UP000276133"/>
    </source>
</evidence>
<keyword evidence="2" id="KW-1185">Reference proteome</keyword>
<evidence type="ECO:0000313" key="1">
    <source>
        <dbReference type="EMBL" id="RMZ99689.1"/>
    </source>
</evidence>
<accession>A0A3M7PKV1</accession>